<evidence type="ECO:0000256" key="5">
    <source>
        <dbReference type="ARBA" id="ARBA00022553"/>
    </source>
</evidence>
<proteinExistence type="predicted"/>
<keyword evidence="5" id="KW-0597">Phosphoprotein</keyword>
<comment type="caution">
    <text evidence="17">The sequence shown here is derived from an EMBL/GenBank/DDBJ whole genome shotgun (WGS) entry which is preliminary data.</text>
</comment>
<name>A0A7X0X173_LISSE</name>
<evidence type="ECO:0000313" key="18">
    <source>
        <dbReference type="Proteomes" id="UP000033536"/>
    </source>
</evidence>
<dbReference type="NCBIfam" id="TIGR00848">
    <property type="entry name" value="fruA"/>
    <property type="match status" value="1"/>
</dbReference>
<keyword evidence="3" id="KW-0813">Transport</keyword>
<evidence type="ECO:0000313" key="17">
    <source>
        <dbReference type="EMBL" id="MBC1485754.1"/>
    </source>
</evidence>
<dbReference type="InterPro" id="IPR003501">
    <property type="entry name" value="PTS_EIIB_2/3"/>
</dbReference>
<dbReference type="FunFam" id="3.40.50.2300:FF:000014">
    <property type="entry name" value="PTS system fructose-like transporter subunit IIB"/>
    <property type="match status" value="1"/>
</dbReference>
<evidence type="ECO:0000313" key="19">
    <source>
        <dbReference type="Proteomes" id="UP000523362"/>
    </source>
</evidence>
<dbReference type="Pfam" id="PF00359">
    <property type="entry name" value="PTS_EIIA_2"/>
    <property type="match status" value="1"/>
</dbReference>
<dbReference type="InterPro" id="IPR013011">
    <property type="entry name" value="PTS_EIIB_2"/>
</dbReference>
<evidence type="ECO:0000256" key="12">
    <source>
        <dbReference type="SAM" id="Phobius"/>
    </source>
</evidence>
<evidence type="ECO:0000259" key="14">
    <source>
        <dbReference type="PROSITE" id="PS51099"/>
    </source>
</evidence>
<dbReference type="EMBL" id="JAARRG010000002">
    <property type="protein sequence ID" value="MBC1485754.1"/>
    <property type="molecule type" value="Genomic_DNA"/>
</dbReference>
<dbReference type="InterPro" id="IPR013014">
    <property type="entry name" value="PTS_EIIC_2"/>
</dbReference>
<feature type="domain" description="PTS EIIB type-2" evidence="14">
    <location>
        <begin position="170"/>
        <end position="265"/>
    </location>
</feature>
<feature type="transmembrane region" description="Helical" evidence="12">
    <location>
        <begin position="606"/>
        <end position="626"/>
    </location>
</feature>
<dbReference type="Gene3D" id="3.40.50.2300">
    <property type="match status" value="1"/>
</dbReference>
<dbReference type="CDD" id="cd00211">
    <property type="entry name" value="PTS_IIA_fru"/>
    <property type="match status" value="1"/>
</dbReference>
<dbReference type="AlphaFoldDB" id="A0A7X0X173"/>
<dbReference type="GO" id="GO:0005886">
    <property type="term" value="C:plasma membrane"/>
    <property type="evidence" value="ECO:0007669"/>
    <property type="project" value="UniProtKB-SubCell"/>
</dbReference>
<dbReference type="InterPro" id="IPR006327">
    <property type="entry name" value="PTS_IIC_fruc"/>
</dbReference>
<dbReference type="NCBIfam" id="TIGR00829">
    <property type="entry name" value="FRU"/>
    <property type="match status" value="1"/>
</dbReference>
<dbReference type="InterPro" id="IPR036095">
    <property type="entry name" value="PTS_EIIB-like_sf"/>
</dbReference>
<dbReference type="GO" id="GO:0090563">
    <property type="term" value="F:protein-phosphocysteine-sugar phosphotransferase activity"/>
    <property type="evidence" value="ECO:0007669"/>
    <property type="project" value="TreeGrafter"/>
</dbReference>
<sequence length="632" mass="66229">MRITDLLNKDVMIMSLKATTKETAIDEMIASLKSKGKINDEALFKEEIMKREAQSSTGIGEGIAMPHAKTKAVNEPTVVFAKSESGLDYNSLDGQPAHLFFMIAATEGANATHLETLAALSRLLVHPTFVQNLKDAKTPEEVITLFNKEQEETEETVVTPTSSEDTGKSVVAVTACPTGIAHTYMAAEKLQETASKLGVKIKVETNGSRGVENRLTDQEIAEADGVIIAADVQVDMPRFDGKHLIATPVAAGIHKPEELINEAVSGKAPIYKAEEGSEITSSADGLSIGQQIYKHLMSGVSHMLPFVIGGGIAIAIAFMLDQLIGVPQDQLAKLGSYNEIPALLKQIGDVAFGFMLPVFAGYIAYSISDRPGLVAGFVAGGVASVGGAGFLGALVGGFLAGYAVELVKLALKKLPKTLDGIKVVLFYPVLSVLIVGLLMLLLNVPMSALNTWLNDFLNGLSGANAVALGLLLGAMMAADLGGPINKAAYIFATGTLAASVATGGSAIMAATMAAGMVPPLATFVATLVFKNKFTPQERDAGLTNSILGASFITEGAIPFAAADPLRMIPSFIAGSAITGAIVMFLNIKVLAPHGGVFVIFLVSQPWFYIIAIVIGTLISAALIGFLRKKPTV</sequence>
<dbReference type="SUPFAM" id="SSF52794">
    <property type="entry name" value="PTS system IIB component-like"/>
    <property type="match status" value="1"/>
</dbReference>
<dbReference type="InterPro" id="IPR050864">
    <property type="entry name" value="Bacterial_PTS_Sugar_Transport"/>
</dbReference>
<dbReference type="InterPro" id="IPR003353">
    <property type="entry name" value="PTS_IIB_fruc"/>
</dbReference>
<feature type="transmembrane region" description="Helical" evidence="12">
    <location>
        <begin position="373"/>
        <end position="404"/>
    </location>
</feature>
<protein>
    <submittedName>
        <fullName evidence="16">PTS fructose transporter subunit IIC</fullName>
    </submittedName>
    <submittedName>
        <fullName evidence="17">PTS transporter subunit EIIA</fullName>
    </submittedName>
</protein>
<dbReference type="Proteomes" id="UP000033536">
    <property type="component" value="Unassembled WGS sequence"/>
</dbReference>
<feature type="transmembrane region" description="Helical" evidence="12">
    <location>
        <begin position="541"/>
        <end position="561"/>
    </location>
</feature>
<keyword evidence="10 12" id="KW-1133">Transmembrane helix</keyword>
<dbReference type="Pfam" id="PF02378">
    <property type="entry name" value="PTS_EIIC"/>
    <property type="match status" value="1"/>
</dbReference>
<feature type="transmembrane region" description="Helical" evidence="12">
    <location>
        <begin position="424"/>
        <end position="444"/>
    </location>
</feature>
<evidence type="ECO:0000256" key="4">
    <source>
        <dbReference type="ARBA" id="ARBA00022475"/>
    </source>
</evidence>
<evidence type="ECO:0000256" key="7">
    <source>
        <dbReference type="ARBA" id="ARBA00022679"/>
    </source>
</evidence>
<gene>
    <name evidence="17" type="ORF">HB897_05845</name>
    <name evidence="16" type="ORF">UQ68_01995</name>
</gene>
<evidence type="ECO:0000256" key="3">
    <source>
        <dbReference type="ARBA" id="ARBA00022448"/>
    </source>
</evidence>
<reference evidence="17 19" key="2">
    <citation type="submission" date="2020-03" db="EMBL/GenBank/DDBJ databases">
        <title>Soil Listeria distribution.</title>
        <authorList>
            <person name="Liao J."/>
            <person name="Wiedmann M."/>
        </authorList>
    </citation>
    <scope>NUCLEOTIDE SEQUENCE [LARGE SCALE GENOMIC DNA]</scope>
    <source>
        <strain evidence="17 19">FSL L7-1560</strain>
    </source>
</reference>
<evidence type="ECO:0000256" key="10">
    <source>
        <dbReference type="ARBA" id="ARBA00022989"/>
    </source>
</evidence>
<feature type="transmembrane region" description="Helical" evidence="12">
    <location>
        <begin position="513"/>
        <end position="529"/>
    </location>
</feature>
<reference evidence="16 18" key="1">
    <citation type="submission" date="2015-02" db="EMBL/GenBank/DDBJ databases">
        <title>Sequencing of Listeria spp. dairy environmental strains.</title>
        <authorList>
            <person name="Muhterem-Uyar M."/>
            <person name="Wagner M."/>
            <person name="Schmitz-Esser S."/>
            <person name="Stessl B."/>
        </authorList>
    </citation>
    <scope>NUCLEOTIDE SEQUENCE [LARGE SCALE GENOMIC DNA]</scope>
    <source>
        <strain evidence="16 18">7KSM</strain>
    </source>
</reference>
<comment type="subcellular location">
    <subcellularLocation>
        <location evidence="1">Cell inner membrane</location>
        <topology evidence="1">Multi-pass membrane protein</topology>
    </subcellularLocation>
    <subcellularLocation>
        <location evidence="2">Cytoplasm</location>
    </subcellularLocation>
</comment>
<dbReference type="PROSITE" id="PS51099">
    <property type="entry name" value="PTS_EIIB_TYPE_2"/>
    <property type="match status" value="1"/>
</dbReference>
<dbReference type="InterPro" id="IPR002178">
    <property type="entry name" value="PTS_EIIA_type-2_dom"/>
</dbReference>
<dbReference type="PROSITE" id="PS00372">
    <property type="entry name" value="PTS_EIIA_TYPE_2_HIS"/>
    <property type="match status" value="1"/>
</dbReference>
<keyword evidence="8" id="KW-0598">Phosphotransferase system</keyword>
<dbReference type="SUPFAM" id="SSF55804">
    <property type="entry name" value="Phoshotransferase/anion transport protein"/>
    <property type="match status" value="1"/>
</dbReference>
<dbReference type="CDD" id="cd05569">
    <property type="entry name" value="PTS_IIB_fructose"/>
    <property type="match status" value="1"/>
</dbReference>
<organism evidence="17 19">
    <name type="scientific">Listeria seeligeri</name>
    <dbReference type="NCBI Taxonomy" id="1640"/>
    <lineage>
        <taxon>Bacteria</taxon>
        <taxon>Bacillati</taxon>
        <taxon>Bacillota</taxon>
        <taxon>Bacilli</taxon>
        <taxon>Bacillales</taxon>
        <taxon>Listeriaceae</taxon>
        <taxon>Listeria</taxon>
    </lineage>
</organism>
<dbReference type="InterPro" id="IPR016152">
    <property type="entry name" value="PTrfase/Anion_transptr"/>
</dbReference>
<dbReference type="FunFam" id="3.40.930.10:FF:000009">
    <property type="entry name" value="PTS system, fructose specific IIABC component"/>
    <property type="match status" value="1"/>
</dbReference>
<evidence type="ECO:0000313" key="16">
    <source>
        <dbReference type="EMBL" id="KKD49616.1"/>
    </source>
</evidence>
<dbReference type="Proteomes" id="UP000523362">
    <property type="component" value="Unassembled WGS sequence"/>
</dbReference>
<dbReference type="PROSITE" id="PS51104">
    <property type="entry name" value="PTS_EIIC_TYPE_2"/>
    <property type="match status" value="1"/>
</dbReference>
<dbReference type="GO" id="GO:0022877">
    <property type="term" value="F:protein-N(PI)-phosphohistidine-fructose phosphotransferase system transporter activity"/>
    <property type="evidence" value="ECO:0007669"/>
    <property type="project" value="InterPro"/>
</dbReference>
<dbReference type="PANTHER" id="PTHR30505:SF28">
    <property type="entry name" value="PTS SYSTEM 2-O-ALPHA-MANNOSYL-D-GLYCERATE-SPECIFIC EIIABC COMPONENT"/>
    <property type="match status" value="1"/>
</dbReference>
<evidence type="ECO:0000256" key="6">
    <source>
        <dbReference type="ARBA" id="ARBA00022597"/>
    </source>
</evidence>
<evidence type="ECO:0000259" key="13">
    <source>
        <dbReference type="PROSITE" id="PS51094"/>
    </source>
</evidence>
<feature type="transmembrane region" description="Helical" evidence="12">
    <location>
        <begin position="456"/>
        <end position="475"/>
    </location>
</feature>
<feature type="transmembrane region" description="Helical" evidence="12">
    <location>
        <begin position="303"/>
        <end position="326"/>
    </location>
</feature>
<keyword evidence="7" id="KW-0808">Transferase</keyword>
<feature type="domain" description="PTS EIIC type-2" evidence="15">
    <location>
        <begin position="292"/>
        <end position="632"/>
    </location>
</feature>
<dbReference type="PANTHER" id="PTHR30505">
    <property type="entry name" value="FRUCTOSE-LIKE PERMEASE"/>
    <property type="match status" value="1"/>
</dbReference>
<dbReference type="NCBIfam" id="TIGR01427">
    <property type="entry name" value="PTS_IIC_fructo"/>
    <property type="match status" value="1"/>
</dbReference>
<keyword evidence="9 12" id="KW-0812">Transmembrane</keyword>
<feature type="domain" description="PTS EIIA type-2" evidence="13">
    <location>
        <begin position="5"/>
        <end position="149"/>
    </location>
</feature>
<evidence type="ECO:0000256" key="8">
    <source>
        <dbReference type="ARBA" id="ARBA00022683"/>
    </source>
</evidence>
<dbReference type="Pfam" id="PF02302">
    <property type="entry name" value="PTS_IIB"/>
    <property type="match status" value="1"/>
</dbReference>
<dbReference type="RefSeq" id="WP_046325953.1">
    <property type="nucleotide sequence ID" value="NZ_CP034772.1"/>
</dbReference>
<dbReference type="GO" id="GO:0005737">
    <property type="term" value="C:cytoplasm"/>
    <property type="evidence" value="ECO:0007669"/>
    <property type="project" value="UniProtKB-SubCell"/>
</dbReference>
<keyword evidence="4" id="KW-1003">Cell membrane</keyword>
<evidence type="ECO:0000256" key="11">
    <source>
        <dbReference type="ARBA" id="ARBA00023136"/>
    </source>
</evidence>
<keyword evidence="6" id="KW-0762">Sugar transport</keyword>
<keyword evidence="18" id="KW-1185">Reference proteome</keyword>
<dbReference type="PROSITE" id="PS51094">
    <property type="entry name" value="PTS_EIIA_TYPE_2"/>
    <property type="match status" value="1"/>
</dbReference>
<dbReference type="InterPro" id="IPR003352">
    <property type="entry name" value="PTS_EIIC"/>
</dbReference>
<feature type="transmembrane region" description="Helical" evidence="12">
    <location>
        <begin position="347"/>
        <end position="367"/>
    </location>
</feature>
<dbReference type="GO" id="GO:0005351">
    <property type="term" value="F:carbohydrate:proton symporter activity"/>
    <property type="evidence" value="ECO:0007669"/>
    <property type="project" value="InterPro"/>
</dbReference>
<evidence type="ECO:0000256" key="2">
    <source>
        <dbReference type="ARBA" id="ARBA00004496"/>
    </source>
</evidence>
<dbReference type="EMBL" id="JYOM01000003">
    <property type="protein sequence ID" value="KKD49616.1"/>
    <property type="molecule type" value="Genomic_DNA"/>
</dbReference>
<dbReference type="Gene3D" id="3.40.930.10">
    <property type="entry name" value="Mannitol-specific EII, Chain A"/>
    <property type="match status" value="1"/>
</dbReference>
<evidence type="ECO:0000256" key="9">
    <source>
        <dbReference type="ARBA" id="ARBA00022692"/>
    </source>
</evidence>
<dbReference type="InterPro" id="IPR004715">
    <property type="entry name" value="PTS_IIA_fruc"/>
</dbReference>
<dbReference type="GO" id="GO:0009401">
    <property type="term" value="P:phosphoenolpyruvate-dependent sugar phosphotransferase system"/>
    <property type="evidence" value="ECO:0007669"/>
    <property type="project" value="UniProtKB-KW"/>
</dbReference>
<evidence type="ECO:0000256" key="1">
    <source>
        <dbReference type="ARBA" id="ARBA00004429"/>
    </source>
</evidence>
<accession>A0A7X0X173</accession>
<keyword evidence="11 12" id="KW-0472">Membrane</keyword>
<evidence type="ECO:0000259" key="15">
    <source>
        <dbReference type="PROSITE" id="PS51104"/>
    </source>
</evidence>